<dbReference type="AlphaFoldDB" id="X1R4G6"/>
<protein>
    <submittedName>
        <fullName evidence="1">Uncharacterized protein</fullName>
    </submittedName>
</protein>
<organism evidence="1">
    <name type="scientific">marine sediment metagenome</name>
    <dbReference type="NCBI Taxonomy" id="412755"/>
    <lineage>
        <taxon>unclassified sequences</taxon>
        <taxon>metagenomes</taxon>
        <taxon>ecological metagenomes</taxon>
    </lineage>
</organism>
<proteinExistence type="predicted"/>
<evidence type="ECO:0000313" key="1">
    <source>
        <dbReference type="EMBL" id="GAI75647.1"/>
    </source>
</evidence>
<accession>X1R4G6</accession>
<reference evidence="1" key="1">
    <citation type="journal article" date="2014" name="Front. Microbiol.">
        <title>High frequency of phylogenetically diverse reductive dehalogenase-homologous genes in deep subseafloor sedimentary metagenomes.</title>
        <authorList>
            <person name="Kawai M."/>
            <person name="Futagami T."/>
            <person name="Toyoda A."/>
            <person name="Takaki Y."/>
            <person name="Nishi S."/>
            <person name="Hori S."/>
            <person name="Arai W."/>
            <person name="Tsubouchi T."/>
            <person name="Morono Y."/>
            <person name="Uchiyama I."/>
            <person name="Ito T."/>
            <person name="Fujiyama A."/>
            <person name="Inagaki F."/>
            <person name="Takami H."/>
        </authorList>
    </citation>
    <scope>NUCLEOTIDE SEQUENCE</scope>
    <source>
        <strain evidence="1">Expedition CK06-06</strain>
    </source>
</reference>
<sequence length="41" mass="4589">MRDMKVYLTEQSAKISLSEEEIQSLVEGKEVIGSPSKFDSV</sequence>
<dbReference type="EMBL" id="BARW01007744">
    <property type="protein sequence ID" value="GAI75647.1"/>
    <property type="molecule type" value="Genomic_DNA"/>
</dbReference>
<comment type="caution">
    <text evidence="1">The sequence shown here is derived from an EMBL/GenBank/DDBJ whole genome shotgun (WGS) entry which is preliminary data.</text>
</comment>
<name>X1R4G6_9ZZZZ</name>
<gene>
    <name evidence="1" type="ORF">S12H4_16046</name>
</gene>